<dbReference type="OrthoDB" id="2013972at2759"/>
<protein>
    <submittedName>
        <fullName evidence="2">Uncharacterized protein</fullName>
    </submittedName>
</protein>
<reference evidence="2 3" key="1">
    <citation type="journal article" date="2018" name="G3 (Bethesda)">
        <title>Phylogenetic and Phylogenomic Definition of Rhizopus Species.</title>
        <authorList>
            <person name="Gryganskyi A.P."/>
            <person name="Golan J."/>
            <person name="Dolatabadi S."/>
            <person name="Mondo S."/>
            <person name="Robb S."/>
            <person name="Idnurm A."/>
            <person name="Muszewska A."/>
            <person name="Steczkiewicz K."/>
            <person name="Masonjones S."/>
            <person name="Liao H.L."/>
            <person name="Gajdeczka M.T."/>
            <person name="Anike F."/>
            <person name="Vuek A."/>
            <person name="Anishchenko I.M."/>
            <person name="Voigt K."/>
            <person name="de Hoog G.S."/>
            <person name="Smith M.E."/>
            <person name="Heitman J."/>
            <person name="Vilgalys R."/>
            <person name="Stajich J.E."/>
        </authorList>
    </citation>
    <scope>NUCLEOTIDE SEQUENCE [LARGE SCALE GENOMIC DNA]</scope>
    <source>
        <strain evidence="2 3">LSU 92-RS-03</strain>
    </source>
</reference>
<dbReference type="Proteomes" id="UP000253551">
    <property type="component" value="Unassembled WGS sequence"/>
</dbReference>
<evidence type="ECO:0000313" key="2">
    <source>
        <dbReference type="EMBL" id="RCH80104.1"/>
    </source>
</evidence>
<keyword evidence="3" id="KW-1185">Reference proteome</keyword>
<comment type="caution">
    <text evidence="2">The sequence shown here is derived from an EMBL/GenBank/DDBJ whole genome shotgun (WGS) entry which is preliminary data.</text>
</comment>
<evidence type="ECO:0000256" key="1">
    <source>
        <dbReference type="SAM" id="MobiDB-lite"/>
    </source>
</evidence>
<feature type="compositionally biased region" description="Polar residues" evidence="1">
    <location>
        <begin position="16"/>
        <end position="43"/>
    </location>
</feature>
<dbReference type="Gene3D" id="3.40.50.150">
    <property type="entry name" value="Vaccinia Virus protein VP39"/>
    <property type="match status" value="1"/>
</dbReference>
<gene>
    <name evidence="2" type="ORF">CU098_004260</name>
</gene>
<accession>A0A367IQX9</accession>
<organism evidence="2 3">
    <name type="scientific">Rhizopus stolonifer</name>
    <name type="common">Rhizopus nigricans</name>
    <dbReference type="NCBI Taxonomy" id="4846"/>
    <lineage>
        <taxon>Eukaryota</taxon>
        <taxon>Fungi</taxon>
        <taxon>Fungi incertae sedis</taxon>
        <taxon>Mucoromycota</taxon>
        <taxon>Mucoromycotina</taxon>
        <taxon>Mucoromycetes</taxon>
        <taxon>Mucorales</taxon>
        <taxon>Mucorineae</taxon>
        <taxon>Rhizopodaceae</taxon>
        <taxon>Rhizopus</taxon>
    </lineage>
</organism>
<name>A0A367IQX9_RHIST</name>
<proteinExistence type="predicted"/>
<dbReference type="AlphaFoldDB" id="A0A367IQX9"/>
<dbReference type="EMBL" id="PJQM01006180">
    <property type="protein sequence ID" value="RCH80104.1"/>
    <property type="molecule type" value="Genomic_DNA"/>
</dbReference>
<evidence type="ECO:0000313" key="3">
    <source>
        <dbReference type="Proteomes" id="UP000253551"/>
    </source>
</evidence>
<sequence>MGHILTKFHNEKENDNQYSKKSNNGPTDSEESNSITPVYSVPTESSSLRNREFHMEEEASYWLPKDEDEQLRLMGDMASTFPNCTFDCCDIVDVINTKIMPGKIKFSYGNLVKGLSYADNTFDFVQIRFFVYALTEKEWPLAIMEALRVTKVGGLVQLMEHDIKDHGDINPTYQFTDAVHKVSKARGQDTRIGKELERLVKEIETAKFVQVESKVCDLSGKNATSRKFAWNWREVASSMMPAVAPHLGLKTSEDEKHFLKELANSLKTNKYYYRVYAVIGQKLKD</sequence>
<dbReference type="InterPro" id="IPR029063">
    <property type="entry name" value="SAM-dependent_MTases_sf"/>
</dbReference>
<dbReference type="SUPFAM" id="SSF53335">
    <property type="entry name" value="S-adenosyl-L-methionine-dependent methyltransferases"/>
    <property type="match status" value="1"/>
</dbReference>
<feature type="region of interest" description="Disordered" evidence="1">
    <location>
        <begin position="1"/>
        <end position="43"/>
    </location>
</feature>